<organism evidence="1">
    <name type="scientific">bioreactor metagenome</name>
    <dbReference type="NCBI Taxonomy" id="1076179"/>
    <lineage>
        <taxon>unclassified sequences</taxon>
        <taxon>metagenomes</taxon>
        <taxon>ecological metagenomes</taxon>
    </lineage>
</organism>
<dbReference type="EMBL" id="VSSQ01112979">
    <property type="protein sequence ID" value="MPN49590.1"/>
    <property type="molecule type" value="Genomic_DNA"/>
</dbReference>
<comment type="caution">
    <text evidence="1">The sequence shown here is derived from an EMBL/GenBank/DDBJ whole genome shotgun (WGS) entry which is preliminary data.</text>
</comment>
<protein>
    <submittedName>
        <fullName evidence="1">Uncharacterized protein</fullName>
    </submittedName>
</protein>
<gene>
    <name evidence="1" type="ORF">SDC9_197212</name>
</gene>
<name>A0A645IEN3_9ZZZZ</name>
<reference evidence="1" key="1">
    <citation type="submission" date="2019-08" db="EMBL/GenBank/DDBJ databases">
        <authorList>
            <person name="Kucharzyk K."/>
            <person name="Murdoch R.W."/>
            <person name="Higgins S."/>
            <person name="Loffler F."/>
        </authorList>
    </citation>
    <scope>NUCLEOTIDE SEQUENCE</scope>
</reference>
<dbReference type="AlphaFoldDB" id="A0A645IEN3"/>
<proteinExistence type="predicted"/>
<sequence>MADGFFLAAAFLVAIEVEGQLRNRLRQDTHTGIHRRHLHRRALGHQLAGGRTAEIKGIAAARSPVFRFVP</sequence>
<accession>A0A645IEN3</accession>
<evidence type="ECO:0000313" key="1">
    <source>
        <dbReference type="EMBL" id="MPN49590.1"/>
    </source>
</evidence>